<evidence type="ECO:0000313" key="3">
    <source>
        <dbReference type="Proteomes" id="UP000239203"/>
    </source>
</evidence>
<organism evidence="2 3">
    <name type="scientific">Actinokineospora auranticolor</name>
    <dbReference type="NCBI Taxonomy" id="155976"/>
    <lineage>
        <taxon>Bacteria</taxon>
        <taxon>Bacillati</taxon>
        <taxon>Actinomycetota</taxon>
        <taxon>Actinomycetes</taxon>
        <taxon>Pseudonocardiales</taxon>
        <taxon>Pseudonocardiaceae</taxon>
        <taxon>Actinokineospora</taxon>
    </lineage>
</organism>
<accession>A0A2S6GNJ0</accession>
<evidence type="ECO:0000313" key="2">
    <source>
        <dbReference type="EMBL" id="PPK66799.1"/>
    </source>
</evidence>
<feature type="transmembrane region" description="Helical" evidence="1">
    <location>
        <begin position="354"/>
        <end position="372"/>
    </location>
</feature>
<name>A0A2S6GNJ0_9PSEU</name>
<dbReference type="Proteomes" id="UP000239203">
    <property type="component" value="Unassembled WGS sequence"/>
</dbReference>
<dbReference type="EMBL" id="PTIX01000009">
    <property type="protein sequence ID" value="PPK66799.1"/>
    <property type="molecule type" value="Genomic_DNA"/>
</dbReference>
<dbReference type="AlphaFoldDB" id="A0A2S6GNJ0"/>
<feature type="transmembrane region" description="Helical" evidence="1">
    <location>
        <begin position="7"/>
        <end position="36"/>
    </location>
</feature>
<comment type="caution">
    <text evidence="2">The sequence shown here is derived from an EMBL/GenBank/DDBJ whole genome shotgun (WGS) entry which is preliminary data.</text>
</comment>
<keyword evidence="1" id="KW-0472">Membrane</keyword>
<feature type="transmembrane region" description="Helical" evidence="1">
    <location>
        <begin position="270"/>
        <end position="287"/>
    </location>
</feature>
<keyword evidence="1" id="KW-1133">Transmembrane helix</keyword>
<feature type="transmembrane region" description="Helical" evidence="1">
    <location>
        <begin position="204"/>
        <end position="224"/>
    </location>
</feature>
<feature type="transmembrane region" description="Helical" evidence="1">
    <location>
        <begin position="244"/>
        <end position="263"/>
    </location>
</feature>
<feature type="transmembrane region" description="Helical" evidence="1">
    <location>
        <begin position="379"/>
        <end position="396"/>
    </location>
</feature>
<feature type="transmembrane region" description="Helical" evidence="1">
    <location>
        <begin position="307"/>
        <end position="325"/>
    </location>
</feature>
<reference evidence="2 3" key="1">
    <citation type="submission" date="2018-02" db="EMBL/GenBank/DDBJ databases">
        <title>Genomic Encyclopedia of Archaeal and Bacterial Type Strains, Phase II (KMG-II): from individual species to whole genera.</title>
        <authorList>
            <person name="Goeker M."/>
        </authorList>
    </citation>
    <scope>NUCLEOTIDE SEQUENCE [LARGE SCALE GENOMIC DNA]</scope>
    <source>
        <strain evidence="2 3">YU 961-1</strain>
    </source>
</reference>
<sequence length="450" mass="46151">MGLGLRAAYAFGLTVLPMTVRWAFLAALAATGALLFRHPAAPWALTSGWDLLWVIPAVSAAALFTLWRFPARGWAWVLVVGAAVNLIDGVVWIANWPPDRESDFETWLRVTSVVTTATAVLLLLGVLGGASRLRHLGHRARPAVLAGTAATCFLIGGPLALRRLEPSAWDVVPFIAAGLALAGAAGAVLITWRDTESARGAVTPLVTGLAAIAVTAGTDVYLVLTGYYLRERTGPGEDDAAEVIAVGVVSVALLLALAAVVAWRAAPRTLALVLTALAGSALLRIGIRYLETVGKPPDAPVDHPLSALSTVAVFASVVVFGAVCFAAHLDPIFIVAAVAAGIALPPLGAENAPMAVVAVAAAVGLTALVAAATTVETGGGPLAPVVLVGLVAIPAVPSGERVLGSAYPEPMFTTSWLLALLLVAAALLVLVGRALRPRPTERPHLVEVGT</sequence>
<keyword evidence="1" id="KW-0812">Transmembrane</keyword>
<feature type="transmembrane region" description="Helical" evidence="1">
    <location>
        <begin position="332"/>
        <end position="348"/>
    </location>
</feature>
<proteinExistence type="predicted"/>
<feature type="transmembrane region" description="Helical" evidence="1">
    <location>
        <begin position="173"/>
        <end position="192"/>
    </location>
</feature>
<feature type="transmembrane region" description="Helical" evidence="1">
    <location>
        <begin position="48"/>
        <end position="67"/>
    </location>
</feature>
<feature type="transmembrane region" description="Helical" evidence="1">
    <location>
        <begin position="416"/>
        <end position="435"/>
    </location>
</feature>
<feature type="transmembrane region" description="Helical" evidence="1">
    <location>
        <begin position="74"/>
        <end position="94"/>
    </location>
</feature>
<gene>
    <name evidence="2" type="ORF">CLV40_109184</name>
</gene>
<feature type="transmembrane region" description="Helical" evidence="1">
    <location>
        <begin position="106"/>
        <end position="130"/>
    </location>
</feature>
<evidence type="ECO:0000256" key="1">
    <source>
        <dbReference type="SAM" id="Phobius"/>
    </source>
</evidence>
<protein>
    <submittedName>
        <fullName evidence="2">Uncharacterized protein</fullName>
    </submittedName>
</protein>
<keyword evidence="3" id="KW-1185">Reference proteome</keyword>
<feature type="transmembrane region" description="Helical" evidence="1">
    <location>
        <begin position="142"/>
        <end position="161"/>
    </location>
</feature>